<dbReference type="EMBL" id="MU865290">
    <property type="protein sequence ID" value="KAK4231867.1"/>
    <property type="molecule type" value="Genomic_DNA"/>
</dbReference>
<evidence type="ECO:0000256" key="2">
    <source>
        <dbReference type="SAM" id="SignalP"/>
    </source>
</evidence>
<dbReference type="PANTHER" id="PTHR35204">
    <property type="entry name" value="YALI0A21131P"/>
    <property type="match status" value="1"/>
</dbReference>
<gene>
    <name evidence="3" type="ORF">QBC38DRAFT_464785</name>
</gene>
<protein>
    <submittedName>
        <fullName evidence="3">Uncharacterized protein</fullName>
    </submittedName>
</protein>
<evidence type="ECO:0000313" key="3">
    <source>
        <dbReference type="EMBL" id="KAK4231867.1"/>
    </source>
</evidence>
<feature type="chain" id="PRO_5042830756" evidence="2">
    <location>
        <begin position="23"/>
        <end position="541"/>
    </location>
</feature>
<keyword evidence="4" id="KW-1185">Reference proteome</keyword>
<dbReference type="InterPro" id="IPR038921">
    <property type="entry name" value="YOR389W-like"/>
</dbReference>
<dbReference type="AlphaFoldDB" id="A0AAN7BYK9"/>
<accession>A0AAN7BYK9</accession>
<evidence type="ECO:0000313" key="4">
    <source>
        <dbReference type="Proteomes" id="UP001301958"/>
    </source>
</evidence>
<feature type="signal peptide" evidence="2">
    <location>
        <begin position="1"/>
        <end position="22"/>
    </location>
</feature>
<dbReference type="Proteomes" id="UP001301958">
    <property type="component" value="Unassembled WGS sequence"/>
</dbReference>
<dbReference type="PANTHER" id="PTHR35204:SF1">
    <property type="entry name" value="ENTEROTOXIN"/>
    <property type="match status" value="1"/>
</dbReference>
<reference evidence="3" key="1">
    <citation type="journal article" date="2023" name="Mol. Phylogenet. Evol.">
        <title>Genome-scale phylogeny and comparative genomics of the fungal order Sordariales.</title>
        <authorList>
            <person name="Hensen N."/>
            <person name="Bonometti L."/>
            <person name="Westerberg I."/>
            <person name="Brannstrom I.O."/>
            <person name="Guillou S."/>
            <person name="Cros-Aarteil S."/>
            <person name="Calhoun S."/>
            <person name="Haridas S."/>
            <person name="Kuo A."/>
            <person name="Mondo S."/>
            <person name="Pangilinan J."/>
            <person name="Riley R."/>
            <person name="LaButti K."/>
            <person name="Andreopoulos B."/>
            <person name="Lipzen A."/>
            <person name="Chen C."/>
            <person name="Yan M."/>
            <person name="Daum C."/>
            <person name="Ng V."/>
            <person name="Clum A."/>
            <person name="Steindorff A."/>
            <person name="Ohm R.A."/>
            <person name="Martin F."/>
            <person name="Silar P."/>
            <person name="Natvig D.O."/>
            <person name="Lalanne C."/>
            <person name="Gautier V."/>
            <person name="Ament-Velasquez S.L."/>
            <person name="Kruys A."/>
            <person name="Hutchinson M.I."/>
            <person name="Powell A.J."/>
            <person name="Barry K."/>
            <person name="Miller A.N."/>
            <person name="Grigoriev I.V."/>
            <person name="Debuchy R."/>
            <person name="Gladieux P."/>
            <person name="Hiltunen Thoren M."/>
            <person name="Johannesson H."/>
        </authorList>
    </citation>
    <scope>NUCLEOTIDE SEQUENCE</scope>
    <source>
        <strain evidence="3">CBS 990.96</strain>
    </source>
</reference>
<reference evidence="3" key="2">
    <citation type="submission" date="2023-05" db="EMBL/GenBank/DDBJ databases">
        <authorList>
            <consortium name="Lawrence Berkeley National Laboratory"/>
            <person name="Steindorff A."/>
            <person name="Hensen N."/>
            <person name="Bonometti L."/>
            <person name="Westerberg I."/>
            <person name="Brannstrom I.O."/>
            <person name="Guillou S."/>
            <person name="Cros-Aarteil S."/>
            <person name="Calhoun S."/>
            <person name="Haridas S."/>
            <person name="Kuo A."/>
            <person name="Mondo S."/>
            <person name="Pangilinan J."/>
            <person name="Riley R."/>
            <person name="Labutti K."/>
            <person name="Andreopoulos B."/>
            <person name="Lipzen A."/>
            <person name="Chen C."/>
            <person name="Yanf M."/>
            <person name="Daum C."/>
            <person name="Ng V."/>
            <person name="Clum A."/>
            <person name="Ohm R."/>
            <person name="Martin F."/>
            <person name="Silar P."/>
            <person name="Natvig D."/>
            <person name="Lalanne C."/>
            <person name="Gautier V."/>
            <person name="Ament-Velasquez S.L."/>
            <person name="Kruys A."/>
            <person name="Hutchinson M.I."/>
            <person name="Powell A.J."/>
            <person name="Barry K."/>
            <person name="Miller A.N."/>
            <person name="Grigoriev I.V."/>
            <person name="Debuchy R."/>
            <person name="Gladieux P."/>
            <person name="Thoren M.H."/>
            <person name="Johannesson H."/>
        </authorList>
    </citation>
    <scope>NUCLEOTIDE SEQUENCE</scope>
    <source>
        <strain evidence="3">CBS 990.96</strain>
    </source>
</reference>
<comment type="caution">
    <text evidence="3">The sequence shown here is derived from an EMBL/GenBank/DDBJ whole genome shotgun (WGS) entry which is preliminary data.</text>
</comment>
<name>A0AAN7BYK9_9PEZI</name>
<evidence type="ECO:0000256" key="1">
    <source>
        <dbReference type="SAM" id="MobiDB-lite"/>
    </source>
</evidence>
<keyword evidence="2" id="KW-0732">Signal</keyword>
<sequence>MKPGSILWRGAVICVACMTTTASSTTDDLALKPIEPSTEAAKQNAFQIFNAIHSAMRQWGSSLNHNGLSAFLVTVPADTILHHGTSHPEPPTGPEWLAFDIEHAEQFARSRMGPPPPIDANQNPPMQQLWHLAQRQPPVDQTLEKKHGYLHIYTTMKPLRLLYLDGMSAGNTNMGTLDTQDFLLRGDRHVPIWEEYERAKSLCDILTPLGLDGVIRMEFGFEIINCQFSWSMRLLKAYQRPDNPDTPSNAVLLENVRAISQRYHGIGAGRAVVDFSSMVSAMFYPVNLTNPDPTRSHLPRLTSVTDDQLRAIKTRILDVVRDRVDGRKASIDWQGVTDMIIARYADRLWSMTEKVDSLEVLKHIVSGLLNTHIDYALDDHDRYDRARDTCAAHYLQQARTRYLQFPDPWTDEDLFIASAISSVTGSICDALFEVRKLIVEDTNANEKSLASAKKIIKSLNEKLRWSRWKECTTCSFDEVCFVPMWPFGDKDSYERPNCRNVATVKDGWMDNQYWEPRWGGHAAPEPPAKTKTGWIGPSEDL</sequence>
<feature type="region of interest" description="Disordered" evidence="1">
    <location>
        <begin position="519"/>
        <end position="541"/>
    </location>
</feature>
<proteinExistence type="predicted"/>
<organism evidence="3 4">
    <name type="scientific">Podospora fimiseda</name>
    <dbReference type="NCBI Taxonomy" id="252190"/>
    <lineage>
        <taxon>Eukaryota</taxon>
        <taxon>Fungi</taxon>
        <taxon>Dikarya</taxon>
        <taxon>Ascomycota</taxon>
        <taxon>Pezizomycotina</taxon>
        <taxon>Sordariomycetes</taxon>
        <taxon>Sordariomycetidae</taxon>
        <taxon>Sordariales</taxon>
        <taxon>Podosporaceae</taxon>
        <taxon>Podospora</taxon>
    </lineage>
</organism>